<reference evidence="3 4" key="1">
    <citation type="journal article" date="2015" name="Nature">
        <title>rRNA introns, odd ribosomes, and small enigmatic genomes across a large radiation of phyla.</title>
        <authorList>
            <person name="Brown C.T."/>
            <person name="Hug L.A."/>
            <person name="Thomas B.C."/>
            <person name="Sharon I."/>
            <person name="Castelle C.J."/>
            <person name="Singh A."/>
            <person name="Wilkins M.J."/>
            <person name="Williams K.H."/>
            <person name="Banfield J.F."/>
        </authorList>
    </citation>
    <scope>NUCLEOTIDE SEQUENCE [LARGE SCALE GENOMIC DNA]</scope>
</reference>
<evidence type="ECO:0000313" key="4">
    <source>
        <dbReference type="Proteomes" id="UP000034656"/>
    </source>
</evidence>
<dbReference type="SUPFAM" id="SSF49299">
    <property type="entry name" value="PKD domain"/>
    <property type="match status" value="2"/>
</dbReference>
<dbReference type="InterPro" id="IPR000601">
    <property type="entry name" value="PKD_dom"/>
</dbReference>
<comment type="caution">
    <text evidence="3">The sequence shown here is derived from an EMBL/GenBank/DDBJ whole genome shotgun (WGS) entry which is preliminary data.</text>
</comment>
<gene>
    <name evidence="3" type="ORF">UT51_C0007G0004</name>
</gene>
<dbReference type="InterPro" id="IPR035986">
    <property type="entry name" value="PKD_dom_sf"/>
</dbReference>
<keyword evidence="1" id="KW-0732">Signal</keyword>
<dbReference type="Pfam" id="PF01471">
    <property type="entry name" value="PG_binding_1"/>
    <property type="match status" value="1"/>
</dbReference>
<dbReference type="PROSITE" id="PS50093">
    <property type="entry name" value="PKD"/>
    <property type="match status" value="1"/>
</dbReference>
<organism evidence="3 4">
    <name type="scientific">Candidatus Nomurabacteria bacterium GW2011_GWC2_39_41</name>
    <dbReference type="NCBI Taxonomy" id="1618754"/>
    <lineage>
        <taxon>Bacteria</taxon>
        <taxon>Candidatus Nomuraibacteriota</taxon>
    </lineage>
</organism>
<dbReference type="EMBL" id="LBXB01000007">
    <property type="protein sequence ID" value="KKR20150.1"/>
    <property type="molecule type" value="Genomic_DNA"/>
</dbReference>
<evidence type="ECO:0000259" key="2">
    <source>
        <dbReference type="PROSITE" id="PS50093"/>
    </source>
</evidence>
<protein>
    <submittedName>
        <fullName evidence="3">Peptidoglycan-binding domain 1 protein</fullName>
    </submittedName>
</protein>
<evidence type="ECO:0000313" key="3">
    <source>
        <dbReference type="EMBL" id="KKR20150.1"/>
    </source>
</evidence>
<dbReference type="InterPro" id="IPR036365">
    <property type="entry name" value="PGBD-like_sf"/>
</dbReference>
<dbReference type="Gene3D" id="2.60.40.10">
    <property type="entry name" value="Immunoglobulins"/>
    <property type="match status" value="3"/>
</dbReference>
<dbReference type="InterPro" id="IPR013783">
    <property type="entry name" value="Ig-like_fold"/>
</dbReference>
<dbReference type="Proteomes" id="UP000034656">
    <property type="component" value="Unassembled WGS sequence"/>
</dbReference>
<evidence type="ECO:0000256" key="1">
    <source>
        <dbReference type="SAM" id="SignalP"/>
    </source>
</evidence>
<dbReference type="AlphaFoldDB" id="A0A837HT07"/>
<dbReference type="Pfam" id="PF05345">
    <property type="entry name" value="He_PIG"/>
    <property type="match status" value="1"/>
</dbReference>
<name>A0A837HT07_9BACT</name>
<proteinExistence type="predicted"/>
<sequence length="604" mass="64407">MRKYTSVLFAFVLFITLLGFNANSASATNCAPGDLFSSATGQPCSGTKMEVNGGADSSEDGDVLKFNDLLKNGFAIGSKGDDVRMLQQFLRDLGYYLGKIDGNYGKRTARAVKDFQDDNDITAPPVPPIVIEDPCKIRPDLSFCKPQSSYPVISGISGPQSLKINEAGTWVVKASDSSGRSLAYSVVWGDEYYKTTQNSLSAPMAREQVATFTHSYMQAGTYTPIFTVTNDAGQITQASLSVSVGGTNYYSSVSVLSPNGGEYLQKGATQTITWQDNSTTTCPKGANCISVKLYDIKLVAYNPSCTSQACPDYHITSRIIASSVYGYSYDWSIPNCTTSKPCSSNFEVGTGAYTIQICQSGTAICDSSDSYFKVIPAILTNNPPKIVSSTIQATILAEQSASFNFTATDLENDDLSWSVDWGDYAKYSGIYGTSGGSTGIACPVGGVKQNGTNYNFSPSYTWASVGNYEVTVSVSDCRGGTDSLKFRVNVSSTKVYNLSIDTPSPLPNATVGTSYKVAIDASGGTLPVGYNSNGYNWSVSSGYLPYGLSLSSSDHGMVITGTPTMYGIFHFSLTASFNSSITGFQSATKEFILAVDSGTTKRSF</sequence>
<feature type="domain" description="PKD" evidence="2">
    <location>
        <begin position="175"/>
        <end position="244"/>
    </location>
</feature>
<dbReference type="SUPFAM" id="SSF47090">
    <property type="entry name" value="PGBD-like"/>
    <property type="match status" value="1"/>
</dbReference>
<dbReference type="InterPro" id="IPR036366">
    <property type="entry name" value="PGBDSf"/>
</dbReference>
<accession>A0A837HT07</accession>
<feature type="signal peptide" evidence="1">
    <location>
        <begin position="1"/>
        <end position="27"/>
    </location>
</feature>
<feature type="chain" id="PRO_5032722026" evidence="1">
    <location>
        <begin position="28"/>
        <end position="604"/>
    </location>
</feature>
<dbReference type="Gene3D" id="1.10.101.10">
    <property type="entry name" value="PGBD-like superfamily/PGBD"/>
    <property type="match status" value="1"/>
</dbReference>
<dbReference type="CDD" id="cd00146">
    <property type="entry name" value="PKD"/>
    <property type="match status" value="1"/>
</dbReference>
<dbReference type="InterPro" id="IPR002477">
    <property type="entry name" value="Peptidoglycan-bd-like"/>
</dbReference>